<dbReference type="KEGG" id="pta:HPL003_26800"/>
<proteinExistence type="predicted"/>
<sequence>MTLLTVSEQIFKVEPDLFIKEHISQLLIEQFNKSHKTETPQGLIAFCFYFDHAFVIASTSVGEIYSYQRVLYNDMLPDSFLQSLYLNYYQVPFHWQKWLTDSHLGLIRKEIAQALNFNRLKLNRISNPDLLNWKWKSHNITLQMNHSFVFNDIKIN</sequence>
<protein>
    <submittedName>
        <fullName evidence="1">Uncharacterized protein</fullName>
    </submittedName>
</protein>
<reference evidence="2" key="1">
    <citation type="submission" date="2011-11" db="EMBL/GenBank/DDBJ databases">
        <title>Complete sequence of Paenibacillus terrae HPL-003.</title>
        <authorList>
            <person name="Shin S.H."/>
            <person name="Kim S."/>
            <person name="Kim J.Y."/>
        </authorList>
    </citation>
    <scope>NUCLEOTIDE SEQUENCE [LARGE SCALE GENOMIC DNA]</scope>
    <source>
        <strain evidence="2">HPL-003</strain>
    </source>
</reference>
<reference key="2">
    <citation type="submission" date="2011-11" db="EMBL/GenBank/DDBJ databases">
        <authorList>
            <person name="Shin S.H."/>
            <person name="Kim S."/>
            <person name="Kim J.Y."/>
        </authorList>
    </citation>
    <scope>NUCLEOTIDE SEQUENCE</scope>
    <source>
        <strain>HPL-003</strain>
    </source>
</reference>
<reference evidence="1 2" key="3">
    <citation type="journal article" date="2012" name="J. Bacteriol.">
        <title>Genome Sequence of Paenibacillus terrae HPL-003, a Xylanase-Producing Bacterium Isolated from Soil Found in Forest Residue.</title>
        <authorList>
            <person name="Shin S.H."/>
            <person name="Kim S."/>
            <person name="Kim J.Y."/>
            <person name="Song H.Y."/>
            <person name="Cho S.J."/>
            <person name="Kim D.R."/>
            <person name="Lee K.I."/>
            <person name="Lim H.K."/>
            <person name="Park N.J."/>
            <person name="Hwang I.T."/>
            <person name="Yang K.S."/>
        </authorList>
    </citation>
    <scope>NUCLEOTIDE SEQUENCE [LARGE SCALE GENOMIC DNA]</scope>
    <source>
        <strain evidence="1 2">HPL-003</strain>
    </source>
</reference>
<accession>G7VRQ3</accession>
<gene>
    <name evidence="1" type="ordered locus">HPL003_26800</name>
</gene>
<dbReference type="Proteomes" id="UP000005876">
    <property type="component" value="Chromosome"/>
</dbReference>
<dbReference type="AlphaFoldDB" id="G7VRQ3"/>
<name>G7VRQ3_PAETH</name>
<dbReference type="RefSeq" id="WP_014282752.1">
    <property type="nucleotide sequence ID" value="NC_016641.1"/>
</dbReference>
<evidence type="ECO:0000313" key="2">
    <source>
        <dbReference type="Proteomes" id="UP000005876"/>
    </source>
</evidence>
<dbReference type="HOGENOM" id="CLU_1684861_0_0_9"/>
<dbReference type="EMBL" id="CP003107">
    <property type="protein sequence ID" value="AET62072.1"/>
    <property type="molecule type" value="Genomic_DNA"/>
</dbReference>
<evidence type="ECO:0000313" key="1">
    <source>
        <dbReference type="EMBL" id="AET62072.1"/>
    </source>
</evidence>
<organism evidence="1 2">
    <name type="scientific">Paenibacillus terrae (strain HPL-003)</name>
    <dbReference type="NCBI Taxonomy" id="985665"/>
    <lineage>
        <taxon>Bacteria</taxon>
        <taxon>Bacillati</taxon>
        <taxon>Bacillota</taxon>
        <taxon>Bacilli</taxon>
        <taxon>Bacillales</taxon>
        <taxon>Paenibacillaceae</taxon>
        <taxon>Paenibacillus</taxon>
    </lineage>
</organism>
<dbReference type="OrthoDB" id="9961095at2"/>